<reference evidence="2 3" key="1">
    <citation type="submission" date="2021-04" db="EMBL/GenBank/DDBJ databases">
        <title>Novel species identification of genus Shewanella.</title>
        <authorList>
            <person name="Liu G."/>
        </authorList>
    </citation>
    <scope>NUCLEOTIDE SEQUENCE [LARGE SCALE GENOMIC DNA]</scope>
    <source>
        <strain evidence="2 3">FJAT-54481</strain>
    </source>
</reference>
<dbReference type="Proteomes" id="UP000679575">
    <property type="component" value="Chromosome"/>
</dbReference>
<dbReference type="Pfam" id="PF06050">
    <property type="entry name" value="HGD-D"/>
    <property type="match status" value="1"/>
</dbReference>
<accession>A0ABX7YWC5</accession>
<protein>
    <submittedName>
        <fullName evidence="2">2-hydroxyacyl-CoA dehydratase</fullName>
    </submittedName>
</protein>
<keyword evidence="3" id="KW-1185">Reference proteome</keyword>
<organism evidence="2 3">
    <name type="scientific">Shewanella yunxiaonensis</name>
    <dbReference type="NCBI Taxonomy" id="2829809"/>
    <lineage>
        <taxon>Bacteria</taxon>
        <taxon>Pseudomonadati</taxon>
        <taxon>Pseudomonadota</taxon>
        <taxon>Gammaproteobacteria</taxon>
        <taxon>Alteromonadales</taxon>
        <taxon>Shewanellaceae</taxon>
        <taxon>Shewanella</taxon>
    </lineage>
</organism>
<dbReference type="EMBL" id="CP073587">
    <property type="protein sequence ID" value="QUN06989.1"/>
    <property type="molecule type" value="Genomic_DNA"/>
</dbReference>
<sequence>MNKIKPGLERFREYRDRIKSFIDGIKASPEPNPVLIKFFELIYENDCKTVDCIENDKPLLSSWYGNAPEIYAAMGLHYYCVVDNMLAHQAFTDDLEKTALTDIPTDMCSLIKVGAYAVENGLAPIPSAMIAMLEPCDAQSALHEAWLNSDDWAHIDTYALDPSYGSTDEDWSYFVKELKGLIAFLEQKFNLKLDVDRLREIVEVTNQQYEALAEYMEYRRALPCPHPSFMGSKLGWPITQHIAAGNPGTVEVFKMLSYDAEQKVKAGIGAVPNEKIRCAWTDLIPTWADEYAEFLATECNANIVTDFQCLTPYEHIDTSTLDTMLTGLAKRNLSEVPMIRQARGNIDIMLQDITQMVTEFNCNCVIFSGHVGHKDQSASIGFVKELCKDLGVPLLVLTVDNFDLSYTPMEVIKQKTLTFFNAHGLL</sequence>
<dbReference type="InterPro" id="IPR010327">
    <property type="entry name" value="FldB/FldC_alpha/beta"/>
</dbReference>
<dbReference type="PANTHER" id="PTHR30548:SF2">
    <property type="entry name" value="2-HYDROXYACYL-COA DEHYDRATASE,D-COMPONENT"/>
    <property type="match status" value="1"/>
</dbReference>
<name>A0ABX7YWC5_9GAMM</name>
<evidence type="ECO:0000313" key="2">
    <source>
        <dbReference type="EMBL" id="QUN06989.1"/>
    </source>
</evidence>
<gene>
    <name evidence="2" type="ORF">KDN34_06015</name>
</gene>
<dbReference type="PANTHER" id="PTHR30548">
    <property type="entry name" value="2-HYDROXYGLUTARYL-COA DEHYDRATASE, D-COMPONENT-RELATED"/>
    <property type="match status" value="1"/>
</dbReference>
<comment type="similarity">
    <text evidence="1">Belongs to the FldB/FldC dehydratase alpha/beta subunit family.</text>
</comment>
<dbReference type="Gene3D" id="3.40.50.11890">
    <property type="match status" value="1"/>
</dbReference>
<dbReference type="RefSeq" id="WP_212595994.1">
    <property type="nucleotide sequence ID" value="NZ_CP073587.1"/>
</dbReference>
<evidence type="ECO:0000256" key="1">
    <source>
        <dbReference type="ARBA" id="ARBA00005806"/>
    </source>
</evidence>
<evidence type="ECO:0000313" key="3">
    <source>
        <dbReference type="Proteomes" id="UP000679575"/>
    </source>
</evidence>
<proteinExistence type="inferred from homology"/>
<dbReference type="Gene3D" id="3.40.50.11900">
    <property type="match status" value="1"/>
</dbReference>